<feature type="transmembrane region" description="Helical" evidence="6">
    <location>
        <begin position="146"/>
        <end position="170"/>
    </location>
</feature>
<dbReference type="RefSeq" id="WP_271341853.1">
    <property type="nucleotide sequence ID" value="NZ_JAQKAB010000012.1"/>
</dbReference>
<feature type="transmembrane region" description="Helical" evidence="6">
    <location>
        <begin position="190"/>
        <end position="212"/>
    </location>
</feature>
<dbReference type="InterPro" id="IPR052576">
    <property type="entry name" value="AA_Transporter-Related"/>
</dbReference>
<dbReference type="PANTHER" id="PTHR37821">
    <property type="entry name" value="AMINO ACID TRANSPORTER YUIF-RELATED"/>
    <property type="match status" value="1"/>
</dbReference>
<keyword evidence="5 6" id="KW-0472">Membrane</keyword>
<sequence length="442" mass="46187">MNAVVIAVIVMLILSLLRINVVIALIVGALAGGLTGGLGLAQTVKVFTEGLGGNATVAVSYALLGAFAVALTKTGLPDAMVEAAVKLIGKEEDTRRKTLSKVLIILIILIISCMSQNVVPVHIAFIPVLIPPLLKILNELQVDRRLIACVMTFGLTAPYILLPVGFGQIFQGILKDNMKDAGLSVSLSDIPVAMIIPILGMIAGLVVAVFIYRKPRVYEMKEIAGQKSAPYTKKSLAIAMLAIAVSLSVQIYLSQILDVDGMIFGALSGLIVLFVSGAMKKGEADELITAGMNMMAFIGFVMLTAAGFANVVKKTGDVQSLVEASTGLINNSQVVGALLMLVIGLFITMGIGSSFATIPIIATIFVPLCLQLGFSPMATIAVIGTAAALGDAGSPASDSTLGPTAGLNADGQHHHIWDTCVPTFIFYNIPLILFGWVAAIIL</sequence>
<keyword evidence="4 6" id="KW-1133">Transmembrane helix</keyword>
<reference evidence="9 10" key="1">
    <citation type="submission" date="2023-01" db="EMBL/GenBank/DDBJ databases">
        <title>Bacillus changyiensis sp. nov., isolated from a coastal deposit.</title>
        <authorList>
            <person name="Xiao G."/>
            <person name="Lai Q."/>
            <person name="Hu Z."/>
            <person name="Shao Z."/>
        </authorList>
    </citation>
    <scope>NUCLEOTIDE SEQUENCE [LARGE SCALE GENOMIC DNA]</scope>
    <source>
        <strain evidence="9 10">CLL-7-23</strain>
    </source>
</reference>
<evidence type="ECO:0000256" key="4">
    <source>
        <dbReference type="ARBA" id="ARBA00022989"/>
    </source>
</evidence>
<comment type="caution">
    <text evidence="9">The sequence shown here is derived from an EMBL/GenBank/DDBJ whole genome shotgun (WGS) entry which is preliminary data.</text>
</comment>
<dbReference type="EMBL" id="JAQKAB010000012">
    <property type="protein sequence ID" value="MDA7028029.1"/>
    <property type="molecule type" value="Genomic_DNA"/>
</dbReference>
<feature type="transmembrane region" description="Helical" evidence="6">
    <location>
        <begin position="51"/>
        <end position="71"/>
    </location>
</feature>
<protein>
    <submittedName>
        <fullName evidence="9">Na+/H+ antiporter family protein</fullName>
    </submittedName>
</protein>
<dbReference type="Proteomes" id="UP001211894">
    <property type="component" value="Unassembled WGS sequence"/>
</dbReference>
<evidence type="ECO:0000256" key="5">
    <source>
        <dbReference type="ARBA" id="ARBA00023136"/>
    </source>
</evidence>
<feature type="transmembrane region" description="Helical" evidence="6">
    <location>
        <begin position="364"/>
        <end position="389"/>
    </location>
</feature>
<gene>
    <name evidence="9" type="ORF">PJ311_15760</name>
</gene>
<dbReference type="PANTHER" id="PTHR37821:SF1">
    <property type="entry name" value="AMINO ACID TRANSPORTER YUIF-RELATED"/>
    <property type="match status" value="1"/>
</dbReference>
<feature type="transmembrane region" description="Helical" evidence="6">
    <location>
        <begin position="332"/>
        <end position="352"/>
    </location>
</feature>
<evidence type="ECO:0000259" key="7">
    <source>
        <dbReference type="Pfam" id="PF03553"/>
    </source>
</evidence>
<feature type="domain" description="Na+/H+ antiporter NhaC-like C-terminal" evidence="7">
    <location>
        <begin position="150"/>
        <end position="436"/>
    </location>
</feature>
<evidence type="ECO:0000313" key="9">
    <source>
        <dbReference type="EMBL" id="MDA7028029.1"/>
    </source>
</evidence>
<evidence type="ECO:0000313" key="10">
    <source>
        <dbReference type="Proteomes" id="UP001211894"/>
    </source>
</evidence>
<accession>A0ABT4X6Y3</accession>
<evidence type="ECO:0000256" key="6">
    <source>
        <dbReference type="SAM" id="Phobius"/>
    </source>
</evidence>
<feature type="domain" description="Putative Na+/H+ antiporter N-terminal" evidence="8">
    <location>
        <begin position="2"/>
        <end position="88"/>
    </location>
</feature>
<comment type="subcellular location">
    <subcellularLocation>
        <location evidence="1">Cell membrane</location>
        <topology evidence="1">Multi-pass membrane protein</topology>
    </subcellularLocation>
</comment>
<dbReference type="InterPro" id="IPR018461">
    <property type="entry name" value="Na/H_Antiport_NhaC-like_C"/>
</dbReference>
<feature type="transmembrane region" description="Helical" evidence="6">
    <location>
        <begin position="261"/>
        <end position="279"/>
    </location>
</feature>
<evidence type="ECO:0000259" key="8">
    <source>
        <dbReference type="Pfam" id="PF13726"/>
    </source>
</evidence>
<evidence type="ECO:0000256" key="1">
    <source>
        <dbReference type="ARBA" id="ARBA00004651"/>
    </source>
</evidence>
<keyword evidence="10" id="KW-1185">Reference proteome</keyword>
<evidence type="ECO:0000256" key="2">
    <source>
        <dbReference type="ARBA" id="ARBA00022475"/>
    </source>
</evidence>
<keyword evidence="2" id="KW-1003">Cell membrane</keyword>
<dbReference type="Pfam" id="PF13726">
    <property type="entry name" value="Na_H_antiport_2"/>
    <property type="match status" value="1"/>
</dbReference>
<organism evidence="9 10">
    <name type="scientific">Bacillus changyiensis</name>
    <dbReference type="NCBI Taxonomy" id="3004103"/>
    <lineage>
        <taxon>Bacteria</taxon>
        <taxon>Bacillati</taxon>
        <taxon>Bacillota</taxon>
        <taxon>Bacilli</taxon>
        <taxon>Bacillales</taxon>
        <taxon>Bacillaceae</taxon>
        <taxon>Bacillus</taxon>
    </lineage>
</organism>
<evidence type="ECO:0000256" key="3">
    <source>
        <dbReference type="ARBA" id="ARBA00022692"/>
    </source>
</evidence>
<feature type="transmembrane region" description="Helical" evidence="6">
    <location>
        <begin position="102"/>
        <end position="134"/>
    </location>
</feature>
<name>A0ABT4X6Y3_9BACI</name>
<keyword evidence="3 6" id="KW-0812">Transmembrane</keyword>
<proteinExistence type="predicted"/>
<feature type="transmembrane region" description="Helical" evidence="6">
    <location>
        <begin position="6"/>
        <end position="30"/>
    </location>
</feature>
<dbReference type="Pfam" id="PF03553">
    <property type="entry name" value="Na_H_antiporter"/>
    <property type="match status" value="1"/>
</dbReference>
<feature type="transmembrane region" description="Helical" evidence="6">
    <location>
        <begin position="291"/>
        <end position="312"/>
    </location>
</feature>
<dbReference type="InterPro" id="IPR032813">
    <property type="entry name" value="Na_H_antiport_N"/>
</dbReference>
<feature type="transmembrane region" description="Helical" evidence="6">
    <location>
        <begin position="424"/>
        <end position="441"/>
    </location>
</feature>
<feature type="transmembrane region" description="Helical" evidence="6">
    <location>
        <begin position="236"/>
        <end position="255"/>
    </location>
</feature>